<dbReference type="Pfam" id="PF00877">
    <property type="entry name" value="NLPC_P60"/>
    <property type="match status" value="1"/>
</dbReference>
<dbReference type="InterPro" id="IPR000064">
    <property type="entry name" value="NLP_P60_dom"/>
</dbReference>
<dbReference type="AlphaFoldDB" id="A0A2T4JIB0"/>
<dbReference type="EMBL" id="PZKF01000015">
    <property type="protein sequence ID" value="PTE17635.1"/>
    <property type="molecule type" value="Genomic_DNA"/>
</dbReference>
<keyword evidence="3 6" id="KW-0378">Hydrolase</keyword>
<dbReference type="SUPFAM" id="SSF54001">
    <property type="entry name" value="Cysteine proteinases"/>
    <property type="match status" value="1"/>
</dbReference>
<keyword evidence="2" id="KW-0645">Protease</keyword>
<keyword evidence="4" id="KW-0788">Thiol protease</keyword>
<evidence type="ECO:0000256" key="4">
    <source>
        <dbReference type="ARBA" id="ARBA00022807"/>
    </source>
</evidence>
<gene>
    <name evidence="6" type="ORF">C5F46_08170</name>
</gene>
<dbReference type="PANTHER" id="PTHR47359:SF3">
    <property type="entry name" value="NLP_P60 DOMAIN-CONTAINING PROTEIN-RELATED"/>
    <property type="match status" value="1"/>
</dbReference>
<evidence type="ECO:0000256" key="1">
    <source>
        <dbReference type="ARBA" id="ARBA00007074"/>
    </source>
</evidence>
<comment type="similarity">
    <text evidence="1">Belongs to the peptidase C40 family.</text>
</comment>
<evidence type="ECO:0000256" key="2">
    <source>
        <dbReference type="ARBA" id="ARBA00022670"/>
    </source>
</evidence>
<comment type="caution">
    <text evidence="6">The sequence shown here is derived from an EMBL/GenBank/DDBJ whole genome shotgun (WGS) entry which is preliminary data.</text>
</comment>
<dbReference type="Proteomes" id="UP000241899">
    <property type="component" value="Unassembled WGS sequence"/>
</dbReference>
<evidence type="ECO:0000313" key="7">
    <source>
        <dbReference type="Proteomes" id="UP000241899"/>
    </source>
</evidence>
<protein>
    <submittedName>
        <fullName evidence="6">NLP/P60 hydrolase</fullName>
    </submittedName>
</protein>
<dbReference type="InterPro" id="IPR038765">
    <property type="entry name" value="Papain-like_cys_pep_sf"/>
</dbReference>
<dbReference type="Pfam" id="PF18348">
    <property type="entry name" value="SH3_16"/>
    <property type="match status" value="1"/>
</dbReference>
<organism evidence="6 7">
    <name type="scientific">Phaeovulum veldkampii DSM 11550</name>
    <dbReference type="NCBI Taxonomy" id="1185920"/>
    <lineage>
        <taxon>Bacteria</taxon>
        <taxon>Pseudomonadati</taxon>
        <taxon>Pseudomonadota</taxon>
        <taxon>Alphaproteobacteria</taxon>
        <taxon>Rhodobacterales</taxon>
        <taxon>Paracoccaceae</taxon>
        <taxon>Phaeovulum</taxon>
    </lineage>
</organism>
<proteinExistence type="inferred from homology"/>
<evidence type="ECO:0000256" key="3">
    <source>
        <dbReference type="ARBA" id="ARBA00022801"/>
    </source>
</evidence>
<name>A0A2T4JIB0_9RHOB</name>
<dbReference type="Gene3D" id="3.90.1720.10">
    <property type="entry name" value="endopeptidase domain like (from Nostoc punctiforme)"/>
    <property type="match status" value="1"/>
</dbReference>
<dbReference type="GO" id="GO:0008234">
    <property type="term" value="F:cysteine-type peptidase activity"/>
    <property type="evidence" value="ECO:0007669"/>
    <property type="project" value="UniProtKB-KW"/>
</dbReference>
<dbReference type="PANTHER" id="PTHR47359">
    <property type="entry name" value="PEPTIDOGLYCAN DL-ENDOPEPTIDASE CWLO"/>
    <property type="match status" value="1"/>
</dbReference>
<sequence length="276" mass="28828">MSADRRTTPFSGRVALATLRGQVTAEAFTTGDPARVAVPMADLLAAPGGRRERQLLLGAALRVIDRQAGHAFVQAAADGYCGWVAEAALGPAQQPTHWVAVPGSHLYSGPSVQAAEIAGLSLGARLRIVADHDSFLETAEGAFVPRPHLRTLGDWATDQVTVAETLLGTPYLWGGNSRTGIDCSGLVQLAWSACGLPCPADSDQQFAALGQVLPESEVPRRGDLVFWKGHVALVVDAARLIHANGQTMSVAYEGIATCIARVAAAGEGAFLGMKRG</sequence>
<feature type="domain" description="NlpC/P60" evidence="5">
    <location>
        <begin position="153"/>
        <end position="276"/>
    </location>
</feature>
<evidence type="ECO:0000313" key="6">
    <source>
        <dbReference type="EMBL" id="PTE17635.1"/>
    </source>
</evidence>
<dbReference type="InterPro" id="IPR051794">
    <property type="entry name" value="PG_Endopeptidase_C40"/>
</dbReference>
<keyword evidence="7" id="KW-1185">Reference proteome</keyword>
<dbReference type="OrthoDB" id="9813368at2"/>
<evidence type="ECO:0000259" key="5">
    <source>
        <dbReference type="PROSITE" id="PS51935"/>
    </source>
</evidence>
<dbReference type="GO" id="GO:0006508">
    <property type="term" value="P:proteolysis"/>
    <property type="evidence" value="ECO:0007669"/>
    <property type="project" value="UniProtKB-KW"/>
</dbReference>
<dbReference type="InterPro" id="IPR041382">
    <property type="entry name" value="SH3_16"/>
</dbReference>
<reference evidence="6 7" key="1">
    <citation type="submission" date="2018-03" db="EMBL/GenBank/DDBJ databases">
        <title>Rhodobacter veldkampii.</title>
        <authorList>
            <person name="Meyer T.E."/>
            <person name="Miller S."/>
            <person name="Lodha T."/>
            <person name="Gandham S."/>
            <person name="Chintalapati S."/>
            <person name="Chintalapati V.R."/>
        </authorList>
    </citation>
    <scope>NUCLEOTIDE SEQUENCE [LARGE SCALE GENOMIC DNA]</scope>
    <source>
        <strain evidence="6 7">DSM 11550</strain>
    </source>
</reference>
<dbReference type="RefSeq" id="WP_107324867.1">
    <property type="nucleotide sequence ID" value="NZ_NHSP01000077.1"/>
</dbReference>
<dbReference type="PROSITE" id="PS51935">
    <property type="entry name" value="NLPC_P60"/>
    <property type="match status" value="1"/>
</dbReference>
<accession>A0A2T4JIB0</accession>